<gene>
    <name evidence="1" type="ORF">DT376_40225</name>
</gene>
<reference evidence="1 2" key="1">
    <citation type="submission" date="2018-07" db="EMBL/GenBank/DDBJ databases">
        <title>Mechanisms of high-level aminoglycoside resistance among Gram-negative pathogens in Brazil.</title>
        <authorList>
            <person name="Ballaben A.S."/>
            <person name="Darini A.L.C."/>
            <person name="Doi Y."/>
        </authorList>
    </citation>
    <scope>NUCLEOTIDE SEQUENCE [LARGE SCALE GENOMIC DNA]</scope>
    <source>
        <strain evidence="1 2">B2-305</strain>
    </source>
</reference>
<dbReference type="Proteomes" id="UP000253594">
    <property type="component" value="Unassembled WGS sequence"/>
</dbReference>
<protein>
    <submittedName>
        <fullName evidence="1">Molecular chaperone</fullName>
    </submittedName>
</protein>
<dbReference type="EMBL" id="QORE01003128">
    <property type="protein sequence ID" value="RCI69387.1"/>
    <property type="molecule type" value="Genomic_DNA"/>
</dbReference>
<name>A0A367LVZ0_PSEAI</name>
<sequence length="31" mass="3047">MSPGVGRRPGAHAVTGVGLGRCGTAWVLLVA</sequence>
<feature type="non-terminal residue" evidence="1">
    <location>
        <position position="31"/>
    </location>
</feature>
<evidence type="ECO:0000313" key="2">
    <source>
        <dbReference type="Proteomes" id="UP000253594"/>
    </source>
</evidence>
<organism evidence="1 2">
    <name type="scientific">Pseudomonas aeruginosa</name>
    <dbReference type="NCBI Taxonomy" id="287"/>
    <lineage>
        <taxon>Bacteria</taxon>
        <taxon>Pseudomonadati</taxon>
        <taxon>Pseudomonadota</taxon>
        <taxon>Gammaproteobacteria</taxon>
        <taxon>Pseudomonadales</taxon>
        <taxon>Pseudomonadaceae</taxon>
        <taxon>Pseudomonas</taxon>
    </lineage>
</organism>
<proteinExistence type="predicted"/>
<accession>A0A367LVZ0</accession>
<dbReference type="AlphaFoldDB" id="A0A367LVZ0"/>
<evidence type="ECO:0000313" key="1">
    <source>
        <dbReference type="EMBL" id="RCI69387.1"/>
    </source>
</evidence>
<comment type="caution">
    <text evidence="1">The sequence shown here is derived from an EMBL/GenBank/DDBJ whole genome shotgun (WGS) entry which is preliminary data.</text>
</comment>